<dbReference type="EMBL" id="VIIS01002067">
    <property type="protein sequence ID" value="KAF0289006.1"/>
    <property type="molecule type" value="Genomic_DNA"/>
</dbReference>
<dbReference type="InterPro" id="IPR050757">
    <property type="entry name" value="Collagen_mod_GT25"/>
</dbReference>
<feature type="signal peptide" evidence="4">
    <location>
        <begin position="1"/>
        <end position="22"/>
    </location>
</feature>
<keyword evidence="3 6" id="KW-0808">Transferase</keyword>
<sequence>MSQLIPRAVLAMLAVLPILVISHQKKGNEPTLMIVLRVRNKEAYLPYTLSQLSLLDYPKERLSLWVASDHNQDRSAEILLTWLERYGPLYSSVKAAVNTSSPPLRPDERSAVHMSPGRLRAVADMKQEALQTARQLSIDLIWFLDADVVLHDSTVLRQLLNTQKPLVAPMLRSVGKHSNFCEDVTDDFFCVESERFSEIYSRQQRGCFAVPLIRSCVLVDLRDPRTAGLTFSSDRCGTRPERETLDDAVTLALSARDAALQMTVCNQEDFGQVSAPLTPTQEPKDERRNMANMKLKALLDWGPLPVVPLMRLFLPKLPTKSRLGFDRIYVIGLQRRPERWRRHNACFDELGIEAVHVHAVDGRKLTDDMLEKYNISSPRNNERRVRLNKGEIGCFLSHYGVWQDVVDSGLERVLVLENDAHPTAEFPERLQQLVAEADRLRPQWDFIYLFRELPRNDEPVEGAEQLIKPGFCYSAMAYVLSRKGAETLLRDRPLKNMLCVDDYIPLMAGNAPHSRWIGRFPSAGTLRIFASRDHLIHPAKVRGEPGYNSDTTEVDGVVGARSCAAEGNMDSDCYRPNL</sequence>
<dbReference type="Pfam" id="PF03452">
    <property type="entry name" value="Anp1"/>
    <property type="match status" value="1"/>
</dbReference>
<dbReference type="Pfam" id="PF01755">
    <property type="entry name" value="Glyco_transf_25"/>
    <property type="match status" value="1"/>
</dbReference>
<organism evidence="6 7">
    <name type="scientific">Amphibalanus amphitrite</name>
    <name type="common">Striped barnacle</name>
    <name type="synonym">Balanus amphitrite</name>
    <dbReference type="NCBI Taxonomy" id="1232801"/>
    <lineage>
        <taxon>Eukaryota</taxon>
        <taxon>Metazoa</taxon>
        <taxon>Ecdysozoa</taxon>
        <taxon>Arthropoda</taxon>
        <taxon>Crustacea</taxon>
        <taxon>Multicrustacea</taxon>
        <taxon>Cirripedia</taxon>
        <taxon>Thoracica</taxon>
        <taxon>Thoracicalcarea</taxon>
        <taxon>Balanomorpha</taxon>
        <taxon>Balanoidea</taxon>
        <taxon>Balanidae</taxon>
        <taxon>Amphibalaninae</taxon>
        <taxon>Amphibalanus</taxon>
    </lineage>
</organism>
<dbReference type="OrthoDB" id="47375at2759"/>
<dbReference type="InterPro" id="IPR029044">
    <property type="entry name" value="Nucleotide-diphossugar_trans"/>
</dbReference>
<evidence type="ECO:0000313" key="6">
    <source>
        <dbReference type="EMBL" id="KAF0289006.1"/>
    </source>
</evidence>
<dbReference type="AlphaFoldDB" id="A0A6A4V2Y5"/>
<dbReference type="CDD" id="cd06532">
    <property type="entry name" value="Glyco_transf_25"/>
    <property type="match status" value="1"/>
</dbReference>
<feature type="domain" description="Glycosyl transferase family 25" evidence="5">
    <location>
        <begin position="327"/>
        <end position="449"/>
    </location>
</feature>
<evidence type="ECO:0000256" key="2">
    <source>
        <dbReference type="ARBA" id="ARBA00022676"/>
    </source>
</evidence>
<dbReference type="InterPro" id="IPR002654">
    <property type="entry name" value="Glyco_trans_25"/>
</dbReference>
<dbReference type="PANTHER" id="PTHR10730:SF53">
    <property type="entry name" value="GLYCOSYLTRANSFERASE 25 FAMILY MEMBER"/>
    <property type="match status" value="1"/>
</dbReference>
<evidence type="ECO:0000313" key="7">
    <source>
        <dbReference type="Proteomes" id="UP000440578"/>
    </source>
</evidence>
<protein>
    <submittedName>
        <fullName evidence="6">Glycosyltransferase 25 family member</fullName>
    </submittedName>
</protein>
<dbReference type="SUPFAM" id="SSF53448">
    <property type="entry name" value="Nucleotide-diphospho-sugar transferases"/>
    <property type="match status" value="1"/>
</dbReference>
<proteinExistence type="inferred from homology"/>
<evidence type="ECO:0000256" key="3">
    <source>
        <dbReference type="ARBA" id="ARBA00022679"/>
    </source>
</evidence>
<feature type="chain" id="PRO_5025607573" evidence="4">
    <location>
        <begin position="23"/>
        <end position="578"/>
    </location>
</feature>
<comment type="caution">
    <text evidence="6">The sequence shown here is derived from an EMBL/GenBank/DDBJ whole genome shotgun (WGS) entry which is preliminary data.</text>
</comment>
<comment type="similarity">
    <text evidence="1">Belongs to the glycosyltransferase 25 family.</text>
</comment>
<accession>A0A6A4V2Y5</accession>
<dbReference type="Proteomes" id="UP000440578">
    <property type="component" value="Unassembled WGS sequence"/>
</dbReference>
<keyword evidence="4" id="KW-0732">Signal</keyword>
<dbReference type="Gene3D" id="3.90.550.10">
    <property type="entry name" value="Spore Coat Polysaccharide Biosynthesis Protein SpsA, Chain A"/>
    <property type="match status" value="1"/>
</dbReference>
<name>A0A6A4V2Y5_AMPAM</name>
<keyword evidence="2" id="KW-0328">Glycosyltransferase</keyword>
<evidence type="ECO:0000256" key="1">
    <source>
        <dbReference type="ARBA" id="ARBA00006721"/>
    </source>
</evidence>
<dbReference type="PANTHER" id="PTHR10730">
    <property type="entry name" value="PROCOLLAGEN-LYSINE,2-OXOGLUTARATE 5-DIOXYGENASE/GLYCOSYLTRANSFERASE 25 FAMILY MEMBER"/>
    <property type="match status" value="1"/>
</dbReference>
<gene>
    <name evidence="6" type="ORF">FJT64_012634</name>
</gene>
<evidence type="ECO:0000259" key="5">
    <source>
        <dbReference type="Pfam" id="PF01755"/>
    </source>
</evidence>
<evidence type="ECO:0000256" key="4">
    <source>
        <dbReference type="SAM" id="SignalP"/>
    </source>
</evidence>
<reference evidence="6 7" key="1">
    <citation type="submission" date="2019-07" db="EMBL/GenBank/DDBJ databases">
        <title>Draft genome assembly of a fouling barnacle, Amphibalanus amphitrite (Darwin, 1854): The first reference genome for Thecostraca.</title>
        <authorList>
            <person name="Kim W."/>
        </authorList>
    </citation>
    <scope>NUCLEOTIDE SEQUENCE [LARGE SCALE GENOMIC DNA]</scope>
    <source>
        <strain evidence="6">SNU_AA5</strain>
        <tissue evidence="6">Soma without cirri and trophi</tissue>
    </source>
</reference>
<dbReference type="GO" id="GO:0050211">
    <property type="term" value="F:procollagen galactosyltransferase activity"/>
    <property type="evidence" value="ECO:0007669"/>
    <property type="project" value="TreeGrafter"/>
</dbReference>
<keyword evidence="7" id="KW-1185">Reference proteome</keyword>